<dbReference type="KEGG" id="fwa:DCMF_00900"/>
<gene>
    <name evidence="1" type="ORF">DCMF_00900</name>
</gene>
<dbReference type="Proteomes" id="UP000323521">
    <property type="component" value="Chromosome"/>
</dbReference>
<protein>
    <submittedName>
        <fullName evidence="1">Uncharacterized protein</fullName>
    </submittedName>
</protein>
<name>A0A3G1KM61_FORW1</name>
<evidence type="ECO:0000313" key="2">
    <source>
        <dbReference type="Proteomes" id="UP000323521"/>
    </source>
</evidence>
<proteinExistence type="predicted"/>
<dbReference type="EMBL" id="CP017634">
    <property type="protein sequence ID" value="ATW23541.1"/>
    <property type="molecule type" value="Genomic_DNA"/>
</dbReference>
<organism evidence="1 2">
    <name type="scientific">Formimonas warabiya</name>
    <dbReference type="NCBI Taxonomy" id="1761012"/>
    <lineage>
        <taxon>Bacteria</taxon>
        <taxon>Bacillati</taxon>
        <taxon>Bacillota</taxon>
        <taxon>Clostridia</taxon>
        <taxon>Eubacteriales</taxon>
        <taxon>Peptococcaceae</taxon>
        <taxon>Candidatus Formimonas</taxon>
    </lineage>
</organism>
<dbReference type="RefSeq" id="WP_148132690.1">
    <property type="nucleotide sequence ID" value="NZ_CP017634.1"/>
</dbReference>
<sequence>MDQAASKLTVSFEEPLWVGVYERERKKNDNFYCGRKNVKKSTEGDSSLCFSNALDLTDNKKRLCLSINKNIAS</sequence>
<dbReference type="OrthoDB" id="4570726at2"/>
<evidence type="ECO:0000313" key="1">
    <source>
        <dbReference type="EMBL" id="ATW23541.1"/>
    </source>
</evidence>
<keyword evidence="2" id="KW-1185">Reference proteome</keyword>
<dbReference type="AlphaFoldDB" id="A0A3G1KM61"/>
<reference evidence="1 2" key="1">
    <citation type="submission" date="2016-10" db="EMBL/GenBank/DDBJ databases">
        <title>Complete Genome Sequence of Peptococcaceae strain DCMF.</title>
        <authorList>
            <person name="Edwards R.J."/>
            <person name="Holland S.I."/>
            <person name="Deshpande N.P."/>
            <person name="Wong Y.K."/>
            <person name="Ertan H."/>
            <person name="Manefield M."/>
            <person name="Russell T.L."/>
            <person name="Lee M.J."/>
        </authorList>
    </citation>
    <scope>NUCLEOTIDE SEQUENCE [LARGE SCALE GENOMIC DNA]</scope>
    <source>
        <strain evidence="1 2">DCMF</strain>
    </source>
</reference>
<accession>A0A3G1KM61</accession>